<comment type="caution">
    <text evidence="3">The sequence shown here is derived from an EMBL/GenBank/DDBJ whole genome shotgun (WGS) entry which is preliminary data.</text>
</comment>
<proteinExistence type="predicted"/>
<feature type="region of interest" description="Disordered" evidence="1">
    <location>
        <begin position="173"/>
        <end position="209"/>
    </location>
</feature>
<dbReference type="InterPro" id="IPR004274">
    <property type="entry name" value="FCP1_dom"/>
</dbReference>
<feature type="compositionally biased region" description="Low complexity" evidence="1">
    <location>
        <begin position="200"/>
        <end position="209"/>
    </location>
</feature>
<organism evidence="3 4">
    <name type="scientific">Paramecium primaurelia</name>
    <dbReference type="NCBI Taxonomy" id="5886"/>
    <lineage>
        <taxon>Eukaryota</taxon>
        <taxon>Sar</taxon>
        <taxon>Alveolata</taxon>
        <taxon>Ciliophora</taxon>
        <taxon>Intramacronucleata</taxon>
        <taxon>Oligohymenophorea</taxon>
        <taxon>Peniculida</taxon>
        <taxon>Parameciidae</taxon>
        <taxon>Paramecium</taxon>
    </lineage>
</organism>
<dbReference type="InterPro" id="IPR050365">
    <property type="entry name" value="TIM50"/>
</dbReference>
<dbReference type="Proteomes" id="UP000688137">
    <property type="component" value="Unassembled WGS sequence"/>
</dbReference>
<accession>A0A8S1M4W9</accession>
<feature type="region of interest" description="Disordered" evidence="1">
    <location>
        <begin position="75"/>
        <end position="148"/>
    </location>
</feature>
<dbReference type="SMART" id="SM00577">
    <property type="entry name" value="CPDc"/>
    <property type="match status" value="1"/>
</dbReference>
<feature type="compositionally biased region" description="Low complexity" evidence="1">
    <location>
        <begin position="173"/>
        <end position="190"/>
    </location>
</feature>
<evidence type="ECO:0000256" key="1">
    <source>
        <dbReference type="SAM" id="MobiDB-lite"/>
    </source>
</evidence>
<evidence type="ECO:0000259" key="2">
    <source>
        <dbReference type="PROSITE" id="PS50969"/>
    </source>
</evidence>
<feature type="compositionally biased region" description="Polar residues" evidence="1">
    <location>
        <begin position="102"/>
        <end position="112"/>
    </location>
</feature>
<name>A0A8S1M4W9_PARPR</name>
<dbReference type="FunFam" id="3.40.50.1000:FF:000184">
    <property type="entry name" value="Uncharacterized protein"/>
    <property type="match status" value="1"/>
</dbReference>
<dbReference type="PANTHER" id="PTHR12210">
    <property type="entry name" value="DULLARD PROTEIN PHOSPHATASE"/>
    <property type="match status" value="1"/>
</dbReference>
<feature type="compositionally biased region" description="Polar residues" evidence="1">
    <location>
        <begin position="125"/>
        <end position="148"/>
    </location>
</feature>
<feature type="compositionally biased region" description="Basic and acidic residues" evidence="1">
    <location>
        <begin position="85"/>
        <end position="97"/>
    </location>
</feature>
<gene>
    <name evidence="3" type="ORF">PPRIM_AZ9-3.1.T0540032</name>
</gene>
<feature type="compositionally biased region" description="Low complexity" evidence="1">
    <location>
        <begin position="113"/>
        <end position="124"/>
    </location>
</feature>
<sequence length="729" mass="85395">MLSYRQNESKKPKNFHLTNNLETSTISCKSKNSFKDLSDYRNRTPVEKTLNLHQNQESVTKIKQMLNNLVQTDNKSSSSLFGQGLRDKQIQDTKSTRGDSIYSRNASTSGYVNKNPLNKTTKTNDSFFKQNIPAPQSTRESNQNNGNLSNLYYMFQNKQSDPQIKQNNLTLSQLAKQQQQQQQQKQSQQQRNSNNTTPQKSGNNINNKNISSTEYLNQIQQLKLKIDNSLQRKPVQKTEKQQKSSNSQLIKSISSQILQKQQQDVNHGVKKEVIQERVFQLLLEKEQLWNQMNTSLDNINQNQLNQLCQQIQQSLNSLLDRKNSEYLSKIDMNIIDTFLLESYTILIIALEYLKTQQIFDQNLRNLIVYVAQSNFYILQSIFTYIPNDTLKQRIDMRQIQQKKPQNKTKQTLQKNNFIIKSILELIHPEIYSHLGFNSTSLDVYFVQQKKILHQIAKEIIQDENHNNLNCKKPSKLFEKTNKMLLPLKPLKNYTLVLDLDETLVHYQELPNGGGQFLVRPFAEEFLEKLSKYYELVIFTAAQPDYANFIIDIIDKQKVVTARLYREHTLFKNNTYLKDLSILGRSLERVIIVDNMPENFQLQPENGIYILSWTGDQNDRALKDLMPLLECISLQNLRNCIKKMQRCQRCFKSIQGANDLKSLTGYQKPILKSLLRMKLNCEDILCFIYKLYFNNKIIFLYLQLKDILIKLKFVIQKFKKKHTERIQNFG</sequence>
<reference evidence="3" key="1">
    <citation type="submission" date="2021-01" db="EMBL/GenBank/DDBJ databases">
        <authorList>
            <consortium name="Genoscope - CEA"/>
            <person name="William W."/>
        </authorList>
    </citation>
    <scope>NUCLEOTIDE SEQUENCE</scope>
</reference>
<dbReference type="CDD" id="cd07521">
    <property type="entry name" value="HAD_FCP1-like"/>
    <property type="match status" value="1"/>
</dbReference>
<evidence type="ECO:0000313" key="3">
    <source>
        <dbReference type="EMBL" id="CAD8075097.1"/>
    </source>
</evidence>
<dbReference type="PROSITE" id="PS50969">
    <property type="entry name" value="FCP1"/>
    <property type="match status" value="1"/>
</dbReference>
<protein>
    <recommendedName>
        <fullName evidence="2">FCP1 homology domain-containing protein</fullName>
    </recommendedName>
</protein>
<dbReference type="AlphaFoldDB" id="A0A8S1M4W9"/>
<dbReference type="OMA" id="WNQMNTS"/>
<dbReference type="EMBL" id="CAJJDM010000054">
    <property type="protein sequence ID" value="CAD8075097.1"/>
    <property type="molecule type" value="Genomic_DNA"/>
</dbReference>
<keyword evidence="4" id="KW-1185">Reference proteome</keyword>
<evidence type="ECO:0000313" key="4">
    <source>
        <dbReference type="Proteomes" id="UP000688137"/>
    </source>
</evidence>
<dbReference type="Pfam" id="PF03031">
    <property type="entry name" value="NIF"/>
    <property type="match status" value="1"/>
</dbReference>
<feature type="domain" description="FCP1 homology" evidence="2">
    <location>
        <begin position="488"/>
        <end position="631"/>
    </location>
</feature>